<dbReference type="Pfam" id="PF13191">
    <property type="entry name" value="AAA_16"/>
    <property type="match status" value="1"/>
</dbReference>
<name>A0ABT5PQ01_9PSED</name>
<organism evidence="2 3">
    <name type="scientific">Pseudomonas aphyarum</name>
    <dbReference type="NCBI Taxonomy" id="2942629"/>
    <lineage>
        <taxon>Bacteria</taxon>
        <taxon>Pseudomonadati</taxon>
        <taxon>Pseudomonadota</taxon>
        <taxon>Gammaproteobacteria</taxon>
        <taxon>Pseudomonadales</taxon>
        <taxon>Pseudomonadaceae</taxon>
        <taxon>Pseudomonas</taxon>
    </lineage>
</organism>
<dbReference type="InterPro" id="IPR027417">
    <property type="entry name" value="P-loop_NTPase"/>
</dbReference>
<dbReference type="InterPro" id="IPR041664">
    <property type="entry name" value="AAA_16"/>
</dbReference>
<proteinExistence type="predicted"/>
<dbReference type="Gene3D" id="3.40.50.300">
    <property type="entry name" value="P-loop containing nucleotide triphosphate hydrolases"/>
    <property type="match status" value="1"/>
</dbReference>
<protein>
    <submittedName>
        <fullName evidence="2">ATP-binding protein</fullName>
    </submittedName>
</protein>
<keyword evidence="2" id="KW-0547">Nucleotide-binding</keyword>
<keyword evidence="2" id="KW-0067">ATP-binding</keyword>
<feature type="domain" description="Orc1-like AAA ATPase" evidence="1">
    <location>
        <begin position="170"/>
        <end position="330"/>
    </location>
</feature>
<sequence>MNDQKIGDATLFAALSGPFEPGQALSKLSVAPDTIDLAMEATRLADLCDVRPADAENLWLLRTSVRHSVLADLKEQNRLDTEVAKRLRFNPDASTRDLLAVLVDEAPFSRAQISRNLDEASGRAELERIILALDRAGESAPSYDLLPRARAALAGFDRAEKMAHLAERGFFGRESEWARISEWLEKPDTSSPVGCLFLSGVPGIGKSTLLGEVVRRITEVDQPLILRLDFDRAGLDVQDQLGLTMEAARQLAEQLEGSLTELLKARVAAGLVDKRVKDTRDSRQRLPEELASSMGRAVERSGRLLLVVLDTLEVLRGRGESQPDRLLRWLDRLVEAGMVPMRVLAAGRGDALDSLSAHSGRPLEQPTRRIERIDLGGLEDPAAIDLLNKLGTPARYHRELLKLAQGNPLKLRLGAELAKDGAPLPKGQRNKEVSSAFLYRLLLSRIDDPLLRKLAHPGLIVRRINTEVIREVLVPVLGLAPLSVERAEELCTQLASHHWLVDADLDAPGYLKHRSDMRSLLLPLLYSDNAATAARVDFAAMRWFASLEPWWARLESLYHRLQLSRRGVELPDLTSQDAAQFDNETLEELPVRVADHLRSLRGERSSELRGDWARNDAVQDASIVNECLTVLGRQDWVEASYLVRSIIDGRRLRMDSTAADAVRMLLWRSGQWAEARRWLRERDRFNDSDDDLAGLPEEVALVRLEMRAEFSPDRLRRQWWAWRPQIDRLERTAGNASDDCARYGALGLLLGSLPEPYRFPLVRDGDRDFVEVAHDLWLGETGNEAWHVLEAGRRQLAHYGASTQAQQDVEPGRLLAMFTPYTNVVRHLLLLPENRALNASVERFLVAVAAAGGLFGTERSLPMRLSREDPLTVLNDLGLFADWAQSCAFIEGNQDLTRIGRSAERWRRTMAGNWSIGRRPGRWAQKPPLDQTSENRLSTLLMASNGLQQAHWQLQVWSEAVADGELRSTLRRRLKHVAHTTPNGLSKLDVPRSLTRQLLIRGIPAVFAPAVALLILNAEL</sequence>
<reference evidence="2" key="1">
    <citation type="submission" date="2022-05" db="EMBL/GenBank/DDBJ databases">
        <title>Novel Pseudomonas spp. Isolated from a Rainbow Trout Aquaculture Facility.</title>
        <authorList>
            <person name="Testerman T."/>
            <person name="Graf J."/>
        </authorList>
    </citation>
    <scope>NUCLEOTIDE SEQUENCE</scope>
    <source>
        <strain evidence="2">ID386</strain>
    </source>
</reference>
<keyword evidence="3" id="KW-1185">Reference proteome</keyword>
<dbReference type="GO" id="GO:0005524">
    <property type="term" value="F:ATP binding"/>
    <property type="evidence" value="ECO:0007669"/>
    <property type="project" value="UniProtKB-KW"/>
</dbReference>
<evidence type="ECO:0000259" key="1">
    <source>
        <dbReference type="Pfam" id="PF13191"/>
    </source>
</evidence>
<dbReference type="RefSeq" id="WP_273899439.1">
    <property type="nucleotide sequence ID" value="NZ_JAMDGS010000010.1"/>
</dbReference>
<comment type="caution">
    <text evidence="2">The sequence shown here is derived from an EMBL/GenBank/DDBJ whole genome shotgun (WGS) entry which is preliminary data.</text>
</comment>
<evidence type="ECO:0000313" key="2">
    <source>
        <dbReference type="EMBL" id="MDD1125980.1"/>
    </source>
</evidence>
<dbReference type="Proteomes" id="UP001150531">
    <property type="component" value="Unassembled WGS sequence"/>
</dbReference>
<gene>
    <name evidence="2" type="ORF">M5G18_15415</name>
</gene>
<dbReference type="SUPFAM" id="SSF52540">
    <property type="entry name" value="P-loop containing nucleoside triphosphate hydrolases"/>
    <property type="match status" value="1"/>
</dbReference>
<accession>A0ABT5PQ01</accession>
<evidence type="ECO:0000313" key="3">
    <source>
        <dbReference type="Proteomes" id="UP001150531"/>
    </source>
</evidence>
<dbReference type="EMBL" id="JAMDGS010000010">
    <property type="protein sequence ID" value="MDD1125980.1"/>
    <property type="molecule type" value="Genomic_DNA"/>
</dbReference>